<reference evidence="1 2" key="1">
    <citation type="submission" date="2018-08" db="EMBL/GenBank/DDBJ databases">
        <title>Paraburkholderia sp. DHOM06 isolated from forest soil.</title>
        <authorList>
            <person name="Gao Z.-H."/>
            <person name="Qiu L.-H."/>
        </authorList>
    </citation>
    <scope>NUCLEOTIDE SEQUENCE [LARGE SCALE GENOMIC DNA]</scope>
    <source>
        <strain evidence="1 2">DHOM06</strain>
    </source>
</reference>
<dbReference type="Pfam" id="PF13665">
    <property type="entry name" value="Tox-PAAR-like"/>
    <property type="match status" value="1"/>
</dbReference>
<accession>A0A3D8JNM1</accession>
<gene>
    <name evidence="1" type="ORF">DWV00_32540</name>
</gene>
<dbReference type="OrthoDB" id="5513456at2"/>
<dbReference type="AlphaFoldDB" id="A0A3D8JNM1"/>
<keyword evidence="2" id="KW-1185">Reference proteome</keyword>
<evidence type="ECO:0000313" key="2">
    <source>
        <dbReference type="Proteomes" id="UP000256838"/>
    </source>
</evidence>
<organism evidence="1 2">
    <name type="scientific">Trinickia dinghuensis</name>
    <dbReference type="NCBI Taxonomy" id="2291023"/>
    <lineage>
        <taxon>Bacteria</taxon>
        <taxon>Pseudomonadati</taxon>
        <taxon>Pseudomonadota</taxon>
        <taxon>Betaproteobacteria</taxon>
        <taxon>Burkholderiales</taxon>
        <taxon>Burkholderiaceae</taxon>
        <taxon>Trinickia</taxon>
    </lineage>
</organism>
<proteinExistence type="predicted"/>
<sequence length="132" mass="13954">MFATNSVAAMSMMTIPDVCKTPILVPVPIPYPNITMSTLHIPSVFNVMFGEGLAENLMTEGTISMGDEPGVEGGIVSEIFMGPDTYVMGSMKVIVGTAFAARLTSLVGMNGMPFNTMGMSIVPAQFRVLLLG</sequence>
<dbReference type="RefSeq" id="WP_115537726.1">
    <property type="nucleotide sequence ID" value="NZ_QRGA01000028.1"/>
</dbReference>
<comment type="caution">
    <text evidence="1">The sequence shown here is derived from an EMBL/GenBank/DDBJ whole genome shotgun (WGS) entry which is preliminary data.</text>
</comment>
<name>A0A3D8JNM1_9BURK</name>
<evidence type="ECO:0000313" key="1">
    <source>
        <dbReference type="EMBL" id="RDU94733.1"/>
    </source>
</evidence>
<dbReference type="EMBL" id="QRGA01000028">
    <property type="protein sequence ID" value="RDU94733.1"/>
    <property type="molecule type" value="Genomic_DNA"/>
</dbReference>
<protein>
    <submittedName>
        <fullName evidence="1">DUF4150 domain-containing protein</fullName>
    </submittedName>
</protein>
<dbReference type="Proteomes" id="UP000256838">
    <property type="component" value="Unassembled WGS sequence"/>
</dbReference>